<dbReference type="AlphaFoldDB" id="A9NVL8"/>
<evidence type="ECO:0008006" key="5">
    <source>
        <dbReference type="Google" id="ProtNLM"/>
    </source>
</evidence>
<accession>A9NVL8</accession>
<dbReference type="PROSITE" id="PS50294">
    <property type="entry name" value="WD_REPEATS_REGION"/>
    <property type="match status" value="2"/>
</dbReference>
<dbReference type="PANTHER" id="PTHR19854">
    <property type="entry name" value="TRANSDUCIN BETA-LIKE 3"/>
    <property type="match status" value="1"/>
</dbReference>
<dbReference type="PROSITE" id="PS50082">
    <property type="entry name" value="WD_REPEATS_2"/>
    <property type="match status" value="2"/>
</dbReference>
<evidence type="ECO:0000256" key="1">
    <source>
        <dbReference type="ARBA" id="ARBA00022574"/>
    </source>
</evidence>
<dbReference type="SMART" id="SM00320">
    <property type="entry name" value="WD40"/>
    <property type="match status" value="5"/>
</dbReference>
<dbReference type="PANTHER" id="PTHR19854:SF1">
    <property type="entry name" value="GUANINE NUCLEOTIDE-BINDING PROTEIN SUBUNIT BETA-LIKE PROTEIN 1"/>
    <property type="match status" value="1"/>
</dbReference>
<dbReference type="OMA" id="YQRQSMQ"/>
<dbReference type="InterPro" id="IPR036322">
    <property type="entry name" value="WD40_repeat_dom_sf"/>
</dbReference>
<keyword evidence="1 3" id="KW-0853">WD repeat</keyword>
<sequence>MTTKRPPPDPVAVLRGHRTSVTALCFHPSKPILFTGDAAGELRIWDLVRHKTISSCRVHSPAAGVIGIATSSLLANKVLSQGRDGTVKCWEFVDGALSRQPLLTIKTNSYHFCKLNLSKIAVFSTQSGKAFPAEAHQKKMDPSTMQGIDGSKKDIESAEKTFDMEGEIHKKEMDSFPGCSPEQVSEIEVKGEVLLQTAGPSQLLSAHAKHHSVADTVSSPPLSCGQGKVFMAIAGEEPSVVDIWDIDSGEQVVHLKSPDFDSHGNPTEFSTKSRGMCMALQAFFPPKSHGFLNVLVGYEDGSLAWWDLRNPRTPVTSVRFHSEPVLSLALDEECRGGVSGAADEKIVFFSLDYDKGTCLLKKEINHPHPGISDISIRIDSKIFATAGWDHRVRVYDYHKRKPLAILKYHSATVTSVSFSKDCKLIASSSEDATIALWSLYPPGV</sequence>
<dbReference type="InterPro" id="IPR001680">
    <property type="entry name" value="WD40_rpt"/>
</dbReference>
<feature type="repeat" description="WD" evidence="3">
    <location>
        <begin position="406"/>
        <end position="439"/>
    </location>
</feature>
<protein>
    <recommendedName>
        <fullName evidence="5">Anaphase-promoting complex subunit 4 WD40 domain-containing protein</fullName>
    </recommendedName>
</protein>
<organism evidence="4">
    <name type="scientific">Picea sitchensis</name>
    <name type="common">Sitka spruce</name>
    <name type="synonym">Pinus sitchensis</name>
    <dbReference type="NCBI Taxonomy" id="3332"/>
    <lineage>
        <taxon>Eukaryota</taxon>
        <taxon>Viridiplantae</taxon>
        <taxon>Streptophyta</taxon>
        <taxon>Embryophyta</taxon>
        <taxon>Tracheophyta</taxon>
        <taxon>Spermatophyta</taxon>
        <taxon>Pinopsida</taxon>
        <taxon>Pinidae</taxon>
        <taxon>Conifers I</taxon>
        <taxon>Pinales</taxon>
        <taxon>Pinaceae</taxon>
        <taxon>Picea</taxon>
    </lineage>
</organism>
<dbReference type="SUPFAM" id="SSF50978">
    <property type="entry name" value="WD40 repeat-like"/>
    <property type="match status" value="1"/>
</dbReference>
<dbReference type="Pfam" id="PF00400">
    <property type="entry name" value="WD40"/>
    <property type="match status" value="3"/>
</dbReference>
<keyword evidence="2" id="KW-0677">Repeat</keyword>
<dbReference type="EMBL" id="EF085372">
    <property type="protein sequence ID" value="ABK24679.1"/>
    <property type="molecule type" value="mRNA"/>
</dbReference>
<proteinExistence type="evidence at transcript level"/>
<name>A9NVL8_PICSI</name>
<dbReference type="InterPro" id="IPR015943">
    <property type="entry name" value="WD40/YVTN_repeat-like_dom_sf"/>
</dbReference>
<evidence type="ECO:0000313" key="4">
    <source>
        <dbReference type="EMBL" id="ABK24679.1"/>
    </source>
</evidence>
<evidence type="ECO:0000256" key="3">
    <source>
        <dbReference type="PROSITE-ProRule" id="PRU00221"/>
    </source>
</evidence>
<dbReference type="Gene3D" id="2.130.10.10">
    <property type="entry name" value="YVTN repeat-like/Quinoprotein amine dehydrogenase"/>
    <property type="match status" value="2"/>
</dbReference>
<feature type="repeat" description="WD" evidence="3">
    <location>
        <begin position="14"/>
        <end position="55"/>
    </location>
</feature>
<evidence type="ECO:0000256" key="2">
    <source>
        <dbReference type="ARBA" id="ARBA00022737"/>
    </source>
</evidence>
<reference evidence="4" key="1">
    <citation type="journal article" date="2008" name="BMC Genomics">
        <title>A conifer genomics resource of 200,000 spruce (Picea spp.) ESTs and 6,464 high-quality, sequence-finished full-length cDNAs for Sitka spruce (Picea sitchensis).</title>
        <authorList>
            <person name="Ralph S.G."/>
            <person name="Chun H.J."/>
            <person name="Kolosova N."/>
            <person name="Cooper D."/>
            <person name="Oddy C."/>
            <person name="Ritland C.E."/>
            <person name="Kirkpatrick R."/>
            <person name="Moore R."/>
            <person name="Barber S."/>
            <person name="Holt R.A."/>
            <person name="Jones S.J."/>
            <person name="Marra M.A."/>
            <person name="Douglas C.J."/>
            <person name="Ritland K."/>
            <person name="Bohlmann J."/>
        </authorList>
    </citation>
    <scope>NUCLEOTIDE SEQUENCE</scope>
    <source>
        <tissue evidence="4">Bark</tissue>
    </source>
</reference>